<reference evidence="1 2" key="1">
    <citation type="journal article" date="2020" name="Nature">
        <title>Six reference-quality genomes reveal evolution of bat adaptations.</title>
        <authorList>
            <person name="Jebb D."/>
            <person name="Huang Z."/>
            <person name="Pippel M."/>
            <person name="Hughes G.M."/>
            <person name="Lavrichenko K."/>
            <person name="Devanna P."/>
            <person name="Winkler S."/>
            <person name="Jermiin L.S."/>
            <person name="Skirmuntt E.C."/>
            <person name="Katzourakis A."/>
            <person name="Burkitt-Gray L."/>
            <person name="Ray D.A."/>
            <person name="Sullivan K.A.M."/>
            <person name="Roscito J.G."/>
            <person name="Kirilenko B.M."/>
            <person name="Davalos L.M."/>
            <person name="Corthals A.P."/>
            <person name="Power M.L."/>
            <person name="Jones G."/>
            <person name="Ransome R.D."/>
            <person name="Dechmann D.K.N."/>
            <person name="Locatelli A.G."/>
            <person name="Puechmaille S.J."/>
            <person name="Fedrigo O."/>
            <person name="Jarvis E.D."/>
            <person name="Hiller M."/>
            <person name="Vernes S.C."/>
            <person name="Myers E.W."/>
            <person name="Teeling E.C."/>
        </authorList>
    </citation>
    <scope>NUCLEOTIDE SEQUENCE [LARGE SCALE GENOMIC DNA]</scope>
    <source>
        <strain evidence="1">Bat1K_MPI-CBG_1</strain>
    </source>
</reference>
<accession>A0A834DSK1</accession>
<name>A0A834DSK1_9CHIR</name>
<evidence type="ECO:0000313" key="1">
    <source>
        <dbReference type="EMBL" id="KAF6088402.1"/>
    </source>
</evidence>
<gene>
    <name evidence="1" type="ORF">HJG60_008228</name>
</gene>
<comment type="caution">
    <text evidence="1">The sequence shown here is derived from an EMBL/GenBank/DDBJ whole genome shotgun (WGS) entry which is preliminary data.</text>
</comment>
<organism evidence="1 2">
    <name type="scientific">Phyllostomus discolor</name>
    <name type="common">pale spear-nosed bat</name>
    <dbReference type="NCBI Taxonomy" id="89673"/>
    <lineage>
        <taxon>Eukaryota</taxon>
        <taxon>Metazoa</taxon>
        <taxon>Chordata</taxon>
        <taxon>Craniata</taxon>
        <taxon>Vertebrata</taxon>
        <taxon>Euteleostomi</taxon>
        <taxon>Mammalia</taxon>
        <taxon>Eutheria</taxon>
        <taxon>Laurasiatheria</taxon>
        <taxon>Chiroptera</taxon>
        <taxon>Yangochiroptera</taxon>
        <taxon>Phyllostomidae</taxon>
        <taxon>Phyllostominae</taxon>
        <taxon>Phyllostomus</taxon>
    </lineage>
</organism>
<protein>
    <submittedName>
        <fullName evidence="1">Uncharacterized protein</fullName>
    </submittedName>
</protein>
<dbReference type="EMBL" id="JABVXQ010000010">
    <property type="protein sequence ID" value="KAF6088402.1"/>
    <property type="molecule type" value="Genomic_DNA"/>
</dbReference>
<evidence type="ECO:0000313" key="2">
    <source>
        <dbReference type="Proteomes" id="UP000664940"/>
    </source>
</evidence>
<dbReference type="AlphaFoldDB" id="A0A834DSK1"/>
<sequence>MSRQVCPKEKWPLPTTLRLLRRDQNNNGSKGGLFRACEPSKCDYQVMNHGYLQYLTAEIIERKIERNISTVECFLTLDVQGCKHSSIGKIIEKTATKGGELALNGRTGALRLVRSERPETLKTFDYFFIS</sequence>
<proteinExistence type="predicted"/>
<dbReference type="Proteomes" id="UP000664940">
    <property type="component" value="Unassembled WGS sequence"/>
</dbReference>